<dbReference type="GeneID" id="54489959"/>
<evidence type="ECO:0008006" key="4">
    <source>
        <dbReference type="Google" id="ProtNLM"/>
    </source>
</evidence>
<dbReference type="GO" id="GO:0008237">
    <property type="term" value="F:metallopeptidase activity"/>
    <property type="evidence" value="ECO:0007669"/>
    <property type="project" value="InterPro"/>
</dbReference>
<organism evidence="2 3">
    <name type="scientific">Pseudovirgaria hyperparasitica</name>
    <dbReference type="NCBI Taxonomy" id="470096"/>
    <lineage>
        <taxon>Eukaryota</taxon>
        <taxon>Fungi</taxon>
        <taxon>Dikarya</taxon>
        <taxon>Ascomycota</taxon>
        <taxon>Pezizomycotina</taxon>
        <taxon>Dothideomycetes</taxon>
        <taxon>Dothideomycetes incertae sedis</taxon>
        <taxon>Acrospermales</taxon>
        <taxon>Acrospermaceae</taxon>
        <taxon>Pseudovirgaria</taxon>
    </lineage>
</organism>
<accession>A0A6A6W4T8</accession>
<dbReference type="AlphaFoldDB" id="A0A6A6W4T8"/>
<evidence type="ECO:0000313" key="3">
    <source>
        <dbReference type="Proteomes" id="UP000799437"/>
    </source>
</evidence>
<feature type="chain" id="PRO_5025623524" description="Lysine-specific metallo-endopeptidase domain-containing protein" evidence="1">
    <location>
        <begin position="25"/>
        <end position="352"/>
    </location>
</feature>
<dbReference type="Gene3D" id="3.40.390.10">
    <property type="entry name" value="Collagenase (Catalytic Domain)"/>
    <property type="match status" value="1"/>
</dbReference>
<feature type="signal peptide" evidence="1">
    <location>
        <begin position="1"/>
        <end position="24"/>
    </location>
</feature>
<dbReference type="EMBL" id="ML996572">
    <property type="protein sequence ID" value="KAF2757892.1"/>
    <property type="molecule type" value="Genomic_DNA"/>
</dbReference>
<dbReference type="SUPFAM" id="SSF55486">
    <property type="entry name" value="Metalloproteases ('zincins'), catalytic domain"/>
    <property type="match status" value="1"/>
</dbReference>
<reference evidence="2" key="1">
    <citation type="journal article" date="2020" name="Stud. Mycol.">
        <title>101 Dothideomycetes genomes: a test case for predicting lifestyles and emergence of pathogens.</title>
        <authorList>
            <person name="Haridas S."/>
            <person name="Albert R."/>
            <person name="Binder M."/>
            <person name="Bloem J."/>
            <person name="Labutti K."/>
            <person name="Salamov A."/>
            <person name="Andreopoulos B."/>
            <person name="Baker S."/>
            <person name="Barry K."/>
            <person name="Bills G."/>
            <person name="Bluhm B."/>
            <person name="Cannon C."/>
            <person name="Castanera R."/>
            <person name="Culley D."/>
            <person name="Daum C."/>
            <person name="Ezra D."/>
            <person name="Gonzalez J."/>
            <person name="Henrissat B."/>
            <person name="Kuo A."/>
            <person name="Liang C."/>
            <person name="Lipzen A."/>
            <person name="Lutzoni F."/>
            <person name="Magnuson J."/>
            <person name="Mondo S."/>
            <person name="Nolan M."/>
            <person name="Ohm R."/>
            <person name="Pangilinan J."/>
            <person name="Park H.-J."/>
            <person name="Ramirez L."/>
            <person name="Alfaro M."/>
            <person name="Sun H."/>
            <person name="Tritt A."/>
            <person name="Yoshinaga Y."/>
            <person name="Zwiers L.-H."/>
            <person name="Turgeon B."/>
            <person name="Goodwin S."/>
            <person name="Spatafora J."/>
            <person name="Crous P."/>
            <person name="Grigoriev I."/>
        </authorList>
    </citation>
    <scope>NUCLEOTIDE SEQUENCE</scope>
    <source>
        <strain evidence="2">CBS 121739</strain>
    </source>
</reference>
<dbReference type="Proteomes" id="UP000799437">
    <property type="component" value="Unassembled WGS sequence"/>
</dbReference>
<gene>
    <name evidence="2" type="ORF">EJ05DRAFT_528329</name>
</gene>
<protein>
    <recommendedName>
        <fullName evidence="4">Lysine-specific metallo-endopeptidase domain-containing protein</fullName>
    </recommendedName>
</protein>
<keyword evidence="1" id="KW-0732">Signal</keyword>
<sequence>MPHLLFSLIVTGILIPLLAPFVRPYMPAFRSASYITMHFDSDTCTTAQTIKVDHAIHDVQAITRQALKDLDLIEPFLGDTNRLDARMREKGPQGENYRRLIYTYEMLFGIIDGRTSRSVLKARFDKVTALAQTSGVCLTDIHLSPQIRHVYSTFSNIRNLDLPIYCNDDPLLAAPHYGCQQAHDGAGRYVAAYIQQRHIDLDVLRIFKDEIIVICPSWFTTVSNTSLPTILTTTFPVPHTTLDAHPPPTNPPLIRHLDDIRTILPAFALLHELTHTRAVMGPHNAATDERGEDGGLAYGWDKAMMLGSRRPESALRNADSLALFAVSVALRGNDWSMGRARPAEVPAEWEVE</sequence>
<name>A0A6A6W4T8_9PEZI</name>
<evidence type="ECO:0000256" key="1">
    <source>
        <dbReference type="SAM" id="SignalP"/>
    </source>
</evidence>
<dbReference type="OrthoDB" id="5198706at2759"/>
<dbReference type="RefSeq" id="XP_033600343.1">
    <property type="nucleotide sequence ID" value="XM_033748905.1"/>
</dbReference>
<keyword evidence="3" id="KW-1185">Reference proteome</keyword>
<evidence type="ECO:0000313" key="2">
    <source>
        <dbReference type="EMBL" id="KAF2757892.1"/>
    </source>
</evidence>
<proteinExistence type="predicted"/>
<dbReference type="InterPro" id="IPR024079">
    <property type="entry name" value="MetalloPept_cat_dom_sf"/>
</dbReference>